<dbReference type="SUPFAM" id="SSF54373">
    <property type="entry name" value="FAD-linked reductases, C-terminal domain"/>
    <property type="match status" value="1"/>
</dbReference>
<dbReference type="GO" id="GO:0016614">
    <property type="term" value="F:oxidoreductase activity, acting on CH-OH group of donors"/>
    <property type="evidence" value="ECO:0007669"/>
    <property type="project" value="InterPro"/>
</dbReference>
<reference evidence="6 7" key="1">
    <citation type="journal article" date="2012" name="Science">
        <title>The Paleozoic origin of enzymatic lignin decomposition reconstructed from 31 fungal genomes.</title>
        <authorList>
            <person name="Floudas D."/>
            <person name="Binder M."/>
            <person name="Riley R."/>
            <person name="Barry K."/>
            <person name="Blanchette R.A."/>
            <person name="Henrissat B."/>
            <person name="Martinez A.T."/>
            <person name="Otillar R."/>
            <person name="Spatafora J.W."/>
            <person name="Yadav J.S."/>
            <person name="Aerts A."/>
            <person name="Benoit I."/>
            <person name="Boyd A."/>
            <person name="Carlson A."/>
            <person name="Copeland A."/>
            <person name="Coutinho P.M."/>
            <person name="de Vries R.P."/>
            <person name="Ferreira P."/>
            <person name="Findley K."/>
            <person name="Foster B."/>
            <person name="Gaskell J."/>
            <person name="Glotzer D."/>
            <person name="Gorecki P."/>
            <person name="Heitman J."/>
            <person name="Hesse C."/>
            <person name="Hori C."/>
            <person name="Igarashi K."/>
            <person name="Jurgens J.A."/>
            <person name="Kallen N."/>
            <person name="Kersten P."/>
            <person name="Kohler A."/>
            <person name="Kuees U."/>
            <person name="Kumar T.K.A."/>
            <person name="Kuo A."/>
            <person name="LaButti K."/>
            <person name="Larrondo L.F."/>
            <person name="Lindquist E."/>
            <person name="Ling A."/>
            <person name="Lombard V."/>
            <person name="Lucas S."/>
            <person name="Lundell T."/>
            <person name="Martin R."/>
            <person name="McLaughlin D.J."/>
            <person name="Morgenstern I."/>
            <person name="Morin E."/>
            <person name="Murat C."/>
            <person name="Nagy L.G."/>
            <person name="Nolan M."/>
            <person name="Ohm R.A."/>
            <person name="Patyshakuliyeva A."/>
            <person name="Rokas A."/>
            <person name="Ruiz-Duenas F.J."/>
            <person name="Sabat G."/>
            <person name="Salamov A."/>
            <person name="Samejima M."/>
            <person name="Schmutz J."/>
            <person name="Slot J.C."/>
            <person name="St John F."/>
            <person name="Stenlid J."/>
            <person name="Sun H."/>
            <person name="Sun S."/>
            <person name="Syed K."/>
            <person name="Tsang A."/>
            <person name="Wiebenga A."/>
            <person name="Young D."/>
            <person name="Pisabarro A."/>
            <person name="Eastwood D.C."/>
            <person name="Martin F."/>
            <person name="Cullen D."/>
            <person name="Grigoriev I.V."/>
            <person name="Hibbett D.S."/>
        </authorList>
    </citation>
    <scope>NUCLEOTIDE SEQUENCE</scope>
    <source>
        <strain evidence="7">FP-58527</strain>
    </source>
</reference>
<feature type="active site" description="Proton acceptor" evidence="3">
    <location>
        <position position="566"/>
    </location>
</feature>
<dbReference type="SUPFAM" id="SSF51905">
    <property type="entry name" value="FAD/NAD(P)-binding domain"/>
    <property type="match status" value="1"/>
</dbReference>
<dbReference type="Pfam" id="PF00732">
    <property type="entry name" value="GMC_oxred_N"/>
    <property type="match status" value="1"/>
</dbReference>
<dbReference type="Pfam" id="PF05199">
    <property type="entry name" value="GMC_oxred_C"/>
    <property type="match status" value="1"/>
</dbReference>
<evidence type="ECO:0000256" key="3">
    <source>
        <dbReference type="PIRSR" id="PIRSR000137-1"/>
    </source>
</evidence>
<proteinExistence type="inferred from homology"/>
<dbReference type="PROSITE" id="PS00624">
    <property type="entry name" value="GMC_OXRED_2"/>
    <property type="match status" value="1"/>
</dbReference>
<dbReference type="eggNOG" id="KOG1238">
    <property type="taxonomic scope" value="Eukaryota"/>
</dbReference>
<dbReference type="GO" id="GO:0050660">
    <property type="term" value="F:flavin adenine dinucleotide binding"/>
    <property type="evidence" value="ECO:0007669"/>
    <property type="project" value="InterPro"/>
</dbReference>
<accession>S8FE71</accession>
<dbReference type="Gene3D" id="3.30.560.10">
    <property type="entry name" value="Glucose Oxidase, domain 3"/>
    <property type="match status" value="1"/>
</dbReference>
<dbReference type="InParanoid" id="S8FE71"/>
<dbReference type="STRING" id="743788.S8FE71"/>
<dbReference type="PIRSF" id="PIRSF000137">
    <property type="entry name" value="Alcohol_oxidase"/>
    <property type="match status" value="1"/>
</dbReference>
<dbReference type="AlphaFoldDB" id="S8FE71"/>
<evidence type="ECO:0000256" key="1">
    <source>
        <dbReference type="ARBA" id="ARBA00001974"/>
    </source>
</evidence>
<dbReference type="EMBL" id="KE504185">
    <property type="protein sequence ID" value="EPS96684.1"/>
    <property type="molecule type" value="Genomic_DNA"/>
</dbReference>
<evidence type="ECO:0000313" key="6">
    <source>
        <dbReference type="EMBL" id="EPS96684.1"/>
    </source>
</evidence>
<dbReference type="Gene3D" id="3.50.50.60">
    <property type="entry name" value="FAD/NAD(P)-binding domain"/>
    <property type="match status" value="1"/>
</dbReference>
<gene>
    <name evidence="6" type="ORF">FOMPIDRAFT_1167227</name>
</gene>
<evidence type="ECO:0000313" key="7">
    <source>
        <dbReference type="Proteomes" id="UP000015241"/>
    </source>
</evidence>
<evidence type="ECO:0000256" key="2">
    <source>
        <dbReference type="ARBA" id="ARBA00010790"/>
    </source>
</evidence>
<feature type="active site" description="Proton donor" evidence="3">
    <location>
        <position position="521"/>
    </location>
</feature>
<comment type="cofactor">
    <cofactor evidence="1 4">
        <name>FAD</name>
        <dbReference type="ChEBI" id="CHEBI:57692"/>
    </cofactor>
</comment>
<protein>
    <recommendedName>
        <fullName evidence="5">Glucose-methanol-choline oxidoreductase N-terminal domain-containing protein</fullName>
    </recommendedName>
</protein>
<name>S8FE71_FOMSC</name>
<organism evidence="6 7">
    <name type="scientific">Fomitopsis schrenkii</name>
    <name type="common">Brown rot fungus</name>
    <dbReference type="NCBI Taxonomy" id="2126942"/>
    <lineage>
        <taxon>Eukaryota</taxon>
        <taxon>Fungi</taxon>
        <taxon>Dikarya</taxon>
        <taxon>Basidiomycota</taxon>
        <taxon>Agaricomycotina</taxon>
        <taxon>Agaricomycetes</taxon>
        <taxon>Polyporales</taxon>
        <taxon>Fomitopsis</taxon>
    </lineage>
</organism>
<dbReference type="PANTHER" id="PTHR11552">
    <property type="entry name" value="GLUCOSE-METHANOL-CHOLINE GMC OXIDOREDUCTASE"/>
    <property type="match status" value="1"/>
</dbReference>
<dbReference type="InterPro" id="IPR007867">
    <property type="entry name" value="GMC_OxRtase_C"/>
</dbReference>
<dbReference type="OrthoDB" id="269227at2759"/>
<keyword evidence="4" id="KW-0274">FAD</keyword>
<evidence type="ECO:0000256" key="4">
    <source>
        <dbReference type="PIRSR" id="PIRSR000137-2"/>
    </source>
</evidence>
<feature type="binding site" evidence="4">
    <location>
        <position position="108"/>
    </location>
    <ligand>
        <name>FAD</name>
        <dbReference type="ChEBI" id="CHEBI:57692"/>
    </ligand>
</feature>
<comment type="similarity">
    <text evidence="2">Belongs to the GMC oxidoreductase family.</text>
</comment>
<dbReference type="PANTHER" id="PTHR11552:SF219">
    <property type="entry name" value="GLUCOSE-METHANOL-CHOLINE OXIDOREDUCTASE N-TERMINAL DOMAIN-CONTAINING PROTEIN"/>
    <property type="match status" value="1"/>
</dbReference>
<dbReference type="Proteomes" id="UP000015241">
    <property type="component" value="Unassembled WGS sequence"/>
</dbReference>
<dbReference type="InterPro" id="IPR036188">
    <property type="entry name" value="FAD/NAD-bd_sf"/>
</dbReference>
<dbReference type="HOGENOM" id="CLU_002865_7_2_1"/>
<dbReference type="InterPro" id="IPR012132">
    <property type="entry name" value="GMC_OxRdtase"/>
</dbReference>
<feature type="domain" description="Glucose-methanol-choline oxidoreductase N-terminal" evidence="5">
    <location>
        <begin position="288"/>
        <end position="302"/>
    </location>
</feature>
<keyword evidence="4" id="KW-0285">Flavoprotein</keyword>
<dbReference type="InterPro" id="IPR000172">
    <property type="entry name" value="GMC_OxRdtase_N"/>
</dbReference>
<feature type="binding site" evidence="4">
    <location>
        <begin position="567"/>
        <end position="568"/>
    </location>
    <ligand>
        <name>FAD</name>
        <dbReference type="ChEBI" id="CHEBI:57692"/>
    </ligand>
</feature>
<sequence length="592" mass="64578">MWPFTQGYPAQPLEGLRRQYDYIVAGGGTAGCALARRLSEEQPECTILLVERGDASNMRVPLCFLDTTPLLSLHQLSGGRRSTVIPSAPHGQLGRSFPLVCGVGLGGTSRINGSQYTCGVPAQYNAWSDKGRKGWSYDELKPYFLKSERWTGPVPQEYHGLNGPLEVRSWENYHYECSRRTAEAVQKIGFRNILDMHSPFEPSIGFNKMQYTIDSTGRRHSSFRSYLPADVVAARPNLHVCIKVLATKLQCSETDDGTVSAEGVELETADGRLKRLIIARREIVLSCGTLRTPQILLLSGIGPASHLRERGIRVVRDTPGVGQNLQDHVIIQTIYNCPLPDSLYSMAKQPTAFLREVYNYLRHGSGWFLCTLAEVEIFGLSSVIQSNGKVAPLSDEQLNPYNPANLPDFCVLLAPIGDPSVQGVDTTKGIMSLNAGLMLSQSYGTVRLRTTDPRVEPLCDMQYLAAPADRTALRAALRVAAAVAQELADGGYALAPARVPDAASDAALDAYIDAHLDTMFHYTSTCRMAPEGDARPGVVDDELRVHGVGKLRIADASVIPNVPAAHPQALVYALAEKCADMMRKDALAGVVR</sequence>
<keyword evidence="7" id="KW-1185">Reference proteome</keyword>
<evidence type="ECO:0000259" key="5">
    <source>
        <dbReference type="PROSITE" id="PS00624"/>
    </source>
</evidence>